<dbReference type="GO" id="GO:0006401">
    <property type="term" value="P:RNA catabolic process"/>
    <property type="evidence" value="ECO:0007669"/>
    <property type="project" value="InterPro"/>
</dbReference>
<dbReference type="OrthoDB" id="9801102at2"/>
<proteinExistence type="inferred from homology"/>
<evidence type="ECO:0000256" key="2">
    <source>
        <dbReference type="ARBA" id="ARBA00022649"/>
    </source>
</evidence>
<dbReference type="InterPro" id="IPR035093">
    <property type="entry name" value="RelE/ParE_toxin_dom_sf"/>
</dbReference>
<evidence type="ECO:0000256" key="1">
    <source>
        <dbReference type="ARBA" id="ARBA00008172"/>
    </source>
</evidence>
<accession>A0A1G6RF63</accession>
<evidence type="ECO:0000256" key="3">
    <source>
        <dbReference type="ARBA" id="ARBA00022722"/>
    </source>
</evidence>
<evidence type="ECO:0000313" key="8">
    <source>
        <dbReference type="Proteomes" id="UP000199060"/>
    </source>
</evidence>
<dbReference type="AlphaFoldDB" id="A0A1G6RF63"/>
<dbReference type="InterPro" id="IPR009614">
    <property type="entry name" value="YoeB_toxin"/>
</dbReference>
<dbReference type="EMBL" id="FNAC01000012">
    <property type="protein sequence ID" value="SDD03292.1"/>
    <property type="molecule type" value="Genomic_DNA"/>
</dbReference>
<dbReference type="PANTHER" id="PTHR38039:SF1">
    <property type="entry name" value="TOXIN YOEB"/>
    <property type="match status" value="1"/>
</dbReference>
<organism evidence="7 8">
    <name type="scientific">Algoriphagus faecimaris</name>
    <dbReference type="NCBI Taxonomy" id="686796"/>
    <lineage>
        <taxon>Bacteria</taxon>
        <taxon>Pseudomonadati</taxon>
        <taxon>Bacteroidota</taxon>
        <taxon>Cytophagia</taxon>
        <taxon>Cytophagales</taxon>
        <taxon>Cyclobacteriaceae</taxon>
        <taxon>Algoriphagus</taxon>
    </lineage>
</organism>
<dbReference type="GO" id="GO:0004519">
    <property type="term" value="F:endonuclease activity"/>
    <property type="evidence" value="ECO:0007669"/>
    <property type="project" value="UniProtKB-KW"/>
</dbReference>
<dbReference type="PANTHER" id="PTHR38039">
    <property type="entry name" value="TOXIN YOEB"/>
    <property type="match status" value="1"/>
</dbReference>
<sequence>MTFEIEFTFEALQDFEKLKKTGNKSILKKFFSLIQEHKKHPETGKGKPERLKHFQQNTWSRRIDKKHRLVYLIDGTKIVVTILGAYGHYGDK</sequence>
<comment type="similarity">
    <text evidence="1">Belongs to the YoeB family.</text>
</comment>
<dbReference type="Pfam" id="PF06769">
    <property type="entry name" value="YoeB_toxin"/>
    <property type="match status" value="1"/>
</dbReference>
<dbReference type="Proteomes" id="UP000199060">
    <property type="component" value="Unassembled WGS sequence"/>
</dbReference>
<keyword evidence="5" id="KW-0378">Hydrolase</keyword>
<dbReference type="SUPFAM" id="SSF143011">
    <property type="entry name" value="RelE-like"/>
    <property type="match status" value="1"/>
</dbReference>
<protein>
    <recommendedName>
        <fullName evidence="6">Putative mRNA interferase YoeB</fullName>
    </recommendedName>
</protein>
<keyword evidence="3" id="KW-0540">Nuclease</keyword>
<dbReference type="STRING" id="686796.SAMN04488104_101297"/>
<evidence type="ECO:0000313" key="7">
    <source>
        <dbReference type="EMBL" id="SDD03292.1"/>
    </source>
</evidence>
<dbReference type="Gene3D" id="3.30.2310.20">
    <property type="entry name" value="RelE-like"/>
    <property type="match status" value="1"/>
</dbReference>
<keyword evidence="2" id="KW-1277">Toxin-antitoxin system</keyword>
<dbReference type="RefSeq" id="WP_087938824.1">
    <property type="nucleotide sequence ID" value="NZ_FNAC01000012.1"/>
</dbReference>
<evidence type="ECO:0000256" key="6">
    <source>
        <dbReference type="ARBA" id="ARBA00030388"/>
    </source>
</evidence>
<dbReference type="GO" id="GO:0045892">
    <property type="term" value="P:negative regulation of DNA-templated transcription"/>
    <property type="evidence" value="ECO:0007669"/>
    <property type="project" value="TreeGrafter"/>
</dbReference>
<keyword evidence="4" id="KW-0255">Endonuclease</keyword>
<evidence type="ECO:0000256" key="5">
    <source>
        <dbReference type="ARBA" id="ARBA00022801"/>
    </source>
</evidence>
<reference evidence="8" key="1">
    <citation type="submission" date="2016-10" db="EMBL/GenBank/DDBJ databases">
        <authorList>
            <person name="Varghese N."/>
            <person name="Submissions S."/>
        </authorList>
    </citation>
    <scope>NUCLEOTIDE SEQUENCE [LARGE SCALE GENOMIC DNA]</scope>
    <source>
        <strain evidence="8">DSM 23095</strain>
    </source>
</reference>
<dbReference type="GO" id="GO:0016787">
    <property type="term" value="F:hydrolase activity"/>
    <property type="evidence" value="ECO:0007669"/>
    <property type="project" value="UniProtKB-KW"/>
</dbReference>
<name>A0A1G6RF63_9BACT</name>
<gene>
    <name evidence="7" type="ORF">SAMN04488104_101297</name>
</gene>
<evidence type="ECO:0000256" key="4">
    <source>
        <dbReference type="ARBA" id="ARBA00022759"/>
    </source>
</evidence>
<keyword evidence="8" id="KW-1185">Reference proteome</keyword>
<dbReference type="NCBIfam" id="TIGR02116">
    <property type="entry name" value="toxin_Txe_YoeB"/>
    <property type="match status" value="1"/>
</dbReference>